<evidence type="ECO:0000259" key="11">
    <source>
        <dbReference type="Pfam" id="PF00294"/>
    </source>
</evidence>
<dbReference type="GO" id="GO:0004001">
    <property type="term" value="F:adenosine kinase activity"/>
    <property type="evidence" value="ECO:0007669"/>
    <property type="project" value="UniProtKB-UniRule"/>
</dbReference>
<comment type="pathway">
    <text evidence="1 10">Purine metabolism; AMP biosynthesis via salvage pathway; AMP from adenosine: step 1/1.</text>
</comment>
<dbReference type="EMBL" id="UZAE01000240">
    <property type="protein sequence ID" value="VDN96620.1"/>
    <property type="molecule type" value="Genomic_DNA"/>
</dbReference>
<dbReference type="GO" id="GO:0005524">
    <property type="term" value="F:ATP binding"/>
    <property type="evidence" value="ECO:0007669"/>
    <property type="project" value="UniProtKB-UniRule"/>
</dbReference>
<comment type="catalytic activity">
    <reaction evidence="10">
        <text>adenosine + ATP = AMP + ADP + H(+)</text>
        <dbReference type="Rhea" id="RHEA:20824"/>
        <dbReference type="ChEBI" id="CHEBI:15378"/>
        <dbReference type="ChEBI" id="CHEBI:16335"/>
        <dbReference type="ChEBI" id="CHEBI:30616"/>
        <dbReference type="ChEBI" id="CHEBI:456215"/>
        <dbReference type="ChEBI" id="CHEBI:456216"/>
        <dbReference type="EC" id="2.7.1.20"/>
    </reaction>
</comment>
<organism evidence="14">
    <name type="scientific">Rodentolepis nana</name>
    <name type="common">Dwarf tapeworm</name>
    <name type="synonym">Hymenolepis nana</name>
    <dbReference type="NCBI Taxonomy" id="102285"/>
    <lineage>
        <taxon>Eukaryota</taxon>
        <taxon>Metazoa</taxon>
        <taxon>Spiralia</taxon>
        <taxon>Lophotrochozoa</taxon>
        <taxon>Platyhelminthes</taxon>
        <taxon>Cestoda</taxon>
        <taxon>Eucestoda</taxon>
        <taxon>Cyclophyllidea</taxon>
        <taxon>Hymenolepididae</taxon>
        <taxon>Rodentolepis</taxon>
    </lineage>
</organism>
<evidence type="ECO:0000313" key="12">
    <source>
        <dbReference type="EMBL" id="VDN96620.1"/>
    </source>
</evidence>
<dbReference type="PRINTS" id="PR00989">
    <property type="entry name" value="ADENOKINASE"/>
</dbReference>
<evidence type="ECO:0000256" key="6">
    <source>
        <dbReference type="ARBA" id="ARBA00022741"/>
    </source>
</evidence>
<dbReference type="InterPro" id="IPR002173">
    <property type="entry name" value="Carboh/pur_kinase_PfkB_CS"/>
</dbReference>
<evidence type="ECO:0000256" key="10">
    <source>
        <dbReference type="RuleBase" id="RU368116"/>
    </source>
</evidence>
<keyword evidence="4 10" id="KW-0808">Transferase</keyword>
<dbReference type="GO" id="GO:0044209">
    <property type="term" value="P:AMP salvage"/>
    <property type="evidence" value="ECO:0007669"/>
    <property type="project" value="UniProtKB-UniRule"/>
</dbReference>
<dbReference type="Proteomes" id="UP000278807">
    <property type="component" value="Unassembled WGS sequence"/>
</dbReference>
<dbReference type="WBParaSite" id="HNAJ_0000076101-mRNA-1">
    <property type="protein sequence ID" value="HNAJ_0000076101-mRNA-1"/>
    <property type="gene ID" value="HNAJ_0000076101"/>
</dbReference>
<dbReference type="CDD" id="cd01168">
    <property type="entry name" value="adenosine_kinase"/>
    <property type="match status" value="1"/>
</dbReference>
<dbReference type="UniPathway" id="UPA00588">
    <property type="reaction ID" value="UER00659"/>
</dbReference>
<comment type="subunit">
    <text evidence="10">Monomer.</text>
</comment>
<dbReference type="Pfam" id="PF00294">
    <property type="entry name" value="PfkB"/>
    <property type="match status" value="1"/>
</dbReference>
<feature type="domain" description="Carbohydrate kinase PfkB" evidence="11">
    <location>
        <begin position="15"/>
        <end position="300"/>
    </location>
</feature>
<dbReference type="GO" id="GO:0005829">
    <property type="term" value="C:cytosol"/>
    <property type="evidence" value="ECO:0007669"/>
    <property type="project" value="TreeGrafter"/>
</dbReference>
<dbReference type="GO" id="GO:0006166">
    <property type="term" value="P:purine ribonucleoside salvage"/>
    <property type="evidence" value="ECO:0007669"/>
    <property type="project" value="UniProtKB-KW"/>
</dbReference>
<keyword evidence="10" id="KW-0460">Magnesium</keyword>
<evidence type="ECO:0000256" key="2">
    <source>
        <dbReference type="ARBA" id="ARBA00010688"/>
    </source>
</evidence>
<comment type="similarity">
    <text evidence="2 10">Belongs to the carbohydrate kinase PfkB family.</text>
</comment>
<dbReference type="PROSITE" id="PS00584">
    <property type="entry name" value="PFKB_KINASES_2"/>
    <property type="match status" value="1"/>
</dbReference>
<name>A0A0R3T1K5_RODNA</name>
<proteinExistence type="inferred from homology"/>
<dbReference type="OrthoDB" id="432447at2759"/>
<keyword evidence="10" id="KW-0539">Nucleus</keyword>
<comment type="function">
    <text evidence="10">ATP dependent phosphorylation of adenosine and other related nucleoside analogs to monophosphate derivatives.</text>
</comment>
<gene>
    <name evidence="12" type="ORF">HNAJ_LOCUS761</name>
</gene>
<dbReference type="STRING" id="102285.A0A0R3T1K5"/>
<sequence>MGPDQQNLQDELLNGNYDLTFVAGGAAMNTIRMLQWMVNDPRKLQCYCLGSVGQDAGAECLRELMEKTGVITHFQVQKNSPTGICMALVNRSNRSLVTSLGAAAEFTPEFLLENKSWKMVESAKIYYLSGYFVAISMNSVEILLEHIQSTNKVLCLNLASPFVSRIHYKKIDTLIPCADFIFGTVEEAQVFAEAKNLDDCSAIGAAMYAATLQSYLGSNRSRLIILTDGPRSIMAVSSKDLKVRTFNVDPIPSDEFVDTNGAGDGFAAGFLASYLVEKDLDKAIQSGKKAAAYIIRRSGFSLGDRDDF</sequence>
<evidence type="ECO:0000256" key="3">
    <source>
        <dbReference type="ARBA" id="ARBA00012119"/>
    </source>
</evidence>
<comment type="cofactor">
    <cofactor evidence="10">
        <name>Mg(2+)</name>
        <dbReference type="ChEBI" id="CHEBI:18420"/>
    </cofactor>
    <text evidence="10">Binds 3 Mg(2+) ions per subunit.</text>
</comment>
<dbReference type="GO" id="GO:0006144">
    <property type="term" value="P:purine nucleobase metabolic process"/>
    <property type="evidence" value="ECO:0007669"/>
    <property type="project" value="TreeGrafter"/>
</dbReference>
<reference evidence="14" key="1">
    <citation type="submission" date="2017-02" db="UniProtKB">
        <authorList>
            <consortium name="WormBaseParasite"/>
        </authorList>
    </citation>
    <scope>IDENTIFICATION</scope>
</reference>
<keyword evidence="6 10" id="KW-0547">Nucleotide-binding</keyword>
<keyword evidence="5 10" id="KW-0660">Purine salvage</keyword>
<evidence type="ECO:0000313" key="13">
    <source>
        <dbReference type="Proteomes" id="UP000278807"/>
    </source>
</evidence>
<dbReference type="PANTHER" id="PTHR45769">
    <property type="entry name" value="ADENOSINE KINASE"/>
    <property type="match status" value="1"/>
</dbReference>
<dbReference type="InterPro" id="IPR029056">
    <property type="entry name" value="Ribokinase-like"/>
</dbReference>
<protein>
    <recommendedName>
        <fullName evidence="3 10">Adenosine kinase</fullName>
        <shortName evidence="10">AK</shortName>
        <ecNumber evidence="3 10">2.7.1.20</ecNumber>
    </recommendedName>
    <alternativeName>
        <fullName evidence="10">Adenosine 5'-phosphotransferase</fullName>
    </alternativeName>
</protein>
<dbReference type="AlphaFoldDB" id="A0A0R3T1K5"/>
<evidence type="ECO:0000313" key="14">
    <source>
        <dbReference type="WBParaSite" id="HNAJ_0000076101-mRNA-1"/>
    </source>
</evidence>
<evidence type="ECO:0000256" key="4">
    <source>
        <dbReference type="ARBA" id="ARBA00022679"/>
    </source>
</evidence>
<feature type="active site" description="Proton acceptor" evidence="9">
    <location>
        <position position="264"/>
    </location>
</feature>
<evidence type="ECO:0000256" key="9">
    <source>
        <dbReference type="PIRSR" id="PIRSR601805-1"/>
    </source>
</evidence>
<reference evidence="12 13" key="2">
    <citation type="submission" date="2018-11" db="EMBL/GenBank/DDBJ databases">
        <authorList>
            <consortium name="Pathogen Informatics"/>
        </authorList>
    </citation>
    <scope>NUCLEOTIDE SEQUENCE [LARGE SCALE GENOMIC DNA]</scope>
</reference>
<evidence type="ECO:0000256" key="5">
    <source>
        <dbReference type="ARBA" id="ARBA00022726"/>
    </source>
</evidence>
<keyword evidence="7 10" id="KW-0418">Kinase</keyword>
<evidence type="ECO:0000256" key="1">
    <source>
        <dbReference type="ARBA" id="ARBA00004801"/>
    </source>
</evidence>
<dbReference type="PANTHER" id="PTHR45769:SF3">
    <property type="entry name" value="ADENOSINE KINASE"/>
    <property type="match status" value="1"/>
</dbReference>
<dbReference type="Gene3D" id="3.40.1190.20">
    <property type="match status" value="1"/>
</dbReference>
<dbReference type="SUPFAM" id="SSF53613">
    <property type="entry name" value="Ribokinase-like"/>
    <property type="match status" value="1"/>
</dbReference>
<accession>A0A0R3T1K5</accession>
<dbReference type="GO" id="GO:0005634">
    <property type="term" value="C:nucleus"/>
    <property type="evidence" value="ECO:0007669"/>
    <property type="project" value="UniProtKB-SubCell"/>
</dbReference>
<evidence type="ECO:0000256" key="8">
    <source>
        <dbReference type="ARBA" id="ARBA00022840"/>
    </source>
</evidence>
<evidence type="ECO:0000256" key="7">
    <source>
        <dbReference type="ARBA" id="ARBA00022777"/>
    </source>
</evidence>
<comment type="subcellular location">
    <subcellularLocation>
        <location evidence="10">Nucleus</location>
    </subcellularLocation>
</comment>
<dbReference type="InterPro" id="IPR011611">
    <property type="entry name" value="PfkB_dom"/>
</dbReference>
<dbReference type="InterPro" id="IPR001805">
    <property type="entry name" value="Adenokinase"/>
</dbReference>
<keyword evidence="13" id="KW-1185">Reference proteome</keyword>
<keyword evidence="8 10" id="KW-0067">ATP-binding</keyword>
<dbReference type="Gene3D" id="3.30.1110.10">
    <property type="match status" value="1"/>
</dbReference>
<dbReference type="EC" id="2.7.1.20" evidence="3 10"/>